<dbReference type="CDD" id="cd04186">
    <property type="entry name" value="GT_2_like_c"/>
    <property type="match status" value="1"/>
</dbReference>
<gene>
    <name evidence="2" type="ORF">ACU52_12920</name>
</gene>
<evidence type="ECO:0000259" key="1">
    <source>
        <dbReference type="Pfam" id="PF00535"/>
    </source>
</evidence>
<sequence length="398" mass="45528">MKLAIIIVSYNVRHYLQQCLDSLYRAVEGIDAEIYVIDNHSKDNTVKKLKGKNRGVKFIACNHNHGFAKANNMGIRRTKSEYVLLLNPDTIVGENTLKECIRFMDEHENAGGLGVRMLKCNGSDAMESRRGLPTPMTAFYKMCGLCAKYPTHKKLGKYYMGYLPWDEPAKIEIISGAFMMMRRTALDKAGLLDEDFFMYGEDIDLSYRLLKSGFDNWYLPTKILHYKGESTQKSSFKYVHVFYEAMLIFFKKHYGHLSIWLNMPIKAAIYLKATTALIKTTSEHIQKTLGFMPDRRRKSPLYIFISTKESISRCRSLADRNGLDAQYIVTQTPADPAAHAKAVKNISCKTPVYLVYDTGLCRYEDILNLFSKNSKPNVKIGTYSPRFNIIITDNEIIA</sequence>
<name>A0A8E1UPS8_9BACT</name>
<evidence type="ECO:0000313" key="2">
    <source>
        <dbReference type="EMBL" id="KOO67291.1"/>
    </source>
</evidence>
<dbReference type="InterPro" id="IPR029044">
    <property type="entry name" value="Nucleotide-diphossugar_trans"/>
</dbReference>
<dbReference type="PANTHER" id="PTHR43179">
    <property type="entry name" value="RHAMNOSYLTRANSFERASE WBBL"/>
    <property type="match status" value="1"/>
</dbReference>
<evidence type="ECO:0000313" key="3">
    <source>
        <dbReference type="Proteomes" id="UP000036951"/>
    </source>
</evidence>
<keyword evidence="3" id="KW-1185">Reference proteome</keyword>
<dbReference type="Gene3D" id="3.90.550.10">
    <property type="entry name" value="Spore Coat Polysaccharide Biosynthesis Protein SpsA, Chain A"/>
    <property type="match status" value="1"/>
</dbReference>
<dbReference type="InterPro" id="IPR001173">
    <property type="entry name" value="Glyco_trans_2-like"/>
</dbReference>
<dbReference type="PANTHER" id="PTHR43179:SF7">
    <property type="entry name" value="RHAMNOSYLTRANSFERASE WBBL"/>
    <property type="match status" value="1"/>
</dbReference>
<dbReference type="OrthoDB" id="9771846at2"/>
<dbReference type="SUPFAM" id="SSF53448">
    <property type="entry name" value="Nucleotide-diphospho-sugar transferases"/>
    <property type="match status" value="1"/>
</dbReference>
<keyword evidence="2" id="KW-0808">Transferase</keyword>
<feature type="domain" description="Glycosyltransferase 2-like" evidence="1">
    <location>
        <begin position="5"/>
        <end position="188"/>
    </location>
</feature>
<comment type="caution">
    <text evidence="2">The sequence shown here is derived from an EMBL/GenBank/DDBJ whole genome shotgun (WGS) entry which is preliminary data.</text>
</comment>
<protein>
    <submittedName>
        <fullName evidence="2">Glycosyl transferase family 2</fullName>
    </submittedName>
</protein>
<dbReference type="Proteomes" id="UP000036951">
    <property type="component" value="Unassembled WGS sequence"/>
</dbReference>
<organism evidence="2 3">
    <name type="scientific">Xylanibacter rarus</name>
    <dbReference type="NCBI Taxonomy" id="1676614"/>
    <lineage>
        <taxon>Bacteria</taxon>
        <taxon>Pseudomonadati</taxon>
        <taxon>Bacteroidota</taxon>
        <taxon>Bacteroidia</taxon>
        <taxon>Bacteroidales</taxon>
        <taxon>Prevotellaceae</taxon>
        <taxon>Xylanibacter</taxon>
    </lineage>
</organism>
<accession>A0A8E1UPS8</accession>
<proteinExistence type="predicted"/>
<reference evidence="2 3" key="1">
    <citation type="submission" date="2015-06" db="EMBL/GenBank/DDBJ databases">
        <title>Prevotella sp. 109, sp. nov., a novel member of the family Prevotellaceae isolated from human faeces.</title>
        <authorList>
            <person name="Shkoporov A.N."/>
            <person name="Chaplin A.V."/>
            <person name="Kafarskaia L.I."/>
            <person name="Efimov B.A."/>
        </authorList>
    </citation>
    <scope>NUCLEOTIDE SEQUENCE [LARGE SCALE GENOMIC DNA]</scope>
    <source>
        <strain evidence="2 3">109</strain>
    </source>
</reference>
<dbReference type="Pfam" id="PF00535">
    <property type="entry name" value="Glycos_transf_2"/>
    <property type="match status" value="1"/>
</dbReference>
<dbReference type="AlphaFoldDB" id="A0A8E1UPS8"/>
<dbReference type="GO" id="GO:0016740">
    <property type="term" value="F:transferase activity"/>
    <property type="evidence" value="ECO:0007669"/>
    <property type="project" value="UniProtKB-KW"/>
</dbReference>
<dbReference type="RefSeq" id="WP_053399085.1">
    <property type="nucleotide sequence ID" value="NZ_LFQU01000036.1"/>
</dbReference>
<dbReference type="EMBL" id="LFQU01000036">
    <property type="protein sequence ID" value="KOO67291.1"/>
    <property type="molecule type" value="Genomic_DNA"/>
</dbReference>